<protein>
    <submittedName>
        <fullName evidence="1">Cysteine rich receptor like kinase</fullName>
    </submittedName>
</protein>
<dbReference type="Proteomes" id="UP001164539">
    <property type="component" value="Chromosome 1"/>
</dbReference>
<proteinExistence type="predicted"/>
<dbReference type="EMBL" id="CM051394">
    <property type="protein sequence ID" value="KAJ4729987.1"/>
    <property type="molecule type" value="Genomic_DNA"/>
</dbReference>
<evidence type="ECO:0000313" key="2">
    <source>
        <dbReference type="Proteomes" id="UP001164539"/>
    </source>
</evidence>
<evidence type="ECO:0000313" key="1">
    <source>
        <dbReference type="EMBL" id="KAJ4729987.1"/>
    </source>
</evidence>
<accession>A0ACC1Z2K7</accession>
<organism evidence="1 2">
    <name type="scientific">Melia azedarach</name>
    <name type="common">Chinaberry tree</name>
    <dbReference type="NCBI Taxonomy" id="155640"/>
    <lineage>
        <taxon>Eukaryota</taxon>
        <taxon>Viridiplantae</taxon>
        <taxon>Streptophyta</taxon>
        <taxon>Embryophyta</taxon>
        <taxon>Tracheophyta</taxon>
        <taxon>Spermatophyta</taxon>
        <taxon>Magnoliopsida</taxon>
        <taxon>eudicotyledons</taxon>
        <taxon>Gunneridae</taxon>
        <taxon>Pentapetalae</taxon>
        <taxon>rosids</taxon>
        <taxon>malvids</taxon>
        <taxon>Sapindales</taxon>
        <taxon>Meliaceae</taxon>
        <taxon>Melia</taxon>
    </lineage>
</organism>
<name>A0ACC1Z2K7_MELAZ</name>
<keyword evidence="1" id="KW-0675">Receptor</keyword>
<gene>
    <name evidence="1" type="ORF">OWV82_002681</name>
</gene>
<keyword evidence="1" id="KW-0808">Transferase</keyword>
<keyword evidence="1" id="KW-0418">Kinase</keyword>
<keyword evidence="2" id="KW-1185">Reference proteome</keyword>
<sequence>MQSLTLTALQLLVFSSLFYLYHPTQAQELVARYRNCDYANNYTSGSVYEKNLNLALSSLASNASLTGFYTTSVGQNFTTVYGLIQCRGDISKEECQICANTAYKEITQLCAKKTEAFIAYDYCLLRYSDQRFFSTVSLNPIIMASNIYEILEPALFTQQLGNLIATLSSSAASRPSKFAAGIVNYTNSVDIYAMVQCTRDLAENSCSTCLQYITGTITKCCNGKQGGQVVSMTCNLRFEIYSFFQQSPPPPETLPPPSPTKLLEPNSTNPEGKKSTSRTILIAVIPIGAALVVIQLIVCGCYFWRRGKKKRVDNALEEGDRSMESLLIGLDTLKVATRNFSGENKLGEGGFGPVYKGKLFDGREIAVKRLSSSSGQGLEELKTEVILVAKLLHRNLVRLLGFCLEENEKLLVYEYLPNGSLDKILFDRSRRFPLEWERRYKIIVGIARGLLYLHEDSQLRIIHRDLKASNILLDEYMNPKVSDFGLARLFGESQTQGNTNRIAGTYGYMAPEYAKNGHFSTKSDVYSYGVLILEIVTGRKNSSFRTINLPSYAWQHWTNGTAVELLDPALDTQQPKYEVLKCIHIGLLCIQEAAADRPTMSEVVTMLSSHSTTSPEPSKPAFFVSRESSGSDTENTGTSQSERCHPGSSSQQSVNDVTISELDPR</sequence>
<comment type="caution">
    <text evidence="1">The sequence shown here is derived from an EMBL/GenBank/DDBJ whole genome shotgun (WGS) entry which is preliminary data.</text>
</comment>
<reference evidence="1 2" key="1">
    <citation type="journal article" date="2023" name="Science">
        <title>Complex scaffold remodeling in plant triterpene biosynthesis.</title>
        <authorList>
            <person name="De La Pena R."/>
            <person name="Hodgson H."/>
            <person name="Liu J.C."/>
            <person name="Stephenson M.J."/>
            <person name="Martin A.C."/>
            <person name="Owen C."/>
            <person name="Harkess A."/>
            <person name="Leebens-Mack J."/>
            <person name="Jimenez L.E."/>
            <person name="Osbourn A."/>
            <person name="Sattely E.S."/>
        </authorList>
    </citation>
    <scope>NUCLEOTIDE SEQUENCE [LARGE SCALE GENOMIC DNA]</scope>
    <source>
        <strain evidence="2">cv. JPN11</strain>
        <tissue evidence="1">Leaf</tissue>
    </source>
</reference>